<dbReference type="SMART" id="SM00065">
    <property type="entry name" value="GAF"/>
    <property type="match status" value="2"/>
</dbReference>
<dbReference type="GO" id="GO:0004114">
    <property type="term" value="F:3',5'-cyclic-nucleotide phosphodiesterase activity"/>
    <property type="evidence" value="ECO:0007669"/>
    <property type="project" value="InterPro"/>
</dbReference>
<evidence type="ECO:0000256" key="1">
    <source>
        <dbReference type="ARBA" id="ARBA00022723"/>
    </source>
</evidence>
<proteinExistence type="inferred from homology"/>
<dbReference type="PROSITE" id="PS00126">
    <property type="entry name" value="PDEASE_I_1"/>
    <property type="match status" value="1"/>
</dbReference>
<keyword evidence="2 4" id="KW-0378">Hydrolase</keyword>
<evidence type="ECO:0000313" key="7">
    <source>
        <dbReference type="EMBL" id="KAI6661198.1"/>
    </source>
</evidence>
<evidence type="ECO:0000256" key="2">
    <source>
        <dbReference type="ARBA" id="ARBA00022801"/>
    </source>
</evidence>
<dbReference type="Proteomes" id="UP001165289">
    <property type="component" value="Unassembled WGS sequence"/>
</dbReference>
<dbReference type="Gene3D" id="1.10.1300.10">
    <property type="entry name" value="3'5'-cyclic nucleotide phosphodiesterase, catalytic domain"/>
    <property type="match status" value="1"/>
</dbReference>
<feature type="binding site" evidence="3">
    <location>
        <position position="758"/>
    </location>
    <ligand>
        <name>Zn(2+)</name>
        <dbReference type="ChEBI" id="CHEBI:29105"/>
        <label>1</label>
    </ligand>
</feature>
<feature type="binding site" evidence="3">
    <location>
        <position position="647"/>
    </location>
    <ligand>
        <name>Zn(2+)</name>
        <dbReference type="ChEBI" id="CHEBI:29105"/>
        <label>1</label>
    </ligand>
</feature>
<accession>A0AAV7KJN6</accession>
<dbReference type="GO" id="GO:0007165">
    <property type="term" value="P:signal transduction"/>
    <property type="evidence" value="ECO:0007669"/>
    <property type="project" value="InterPro"/>
</dbReference>
<feature type="compositionally biased region" description="Basic residues" evidence="5">
    <location>
        <begin position="88"/>
        <end position="99"/>
    </location>
</feature>
<dbReference type="EC" id="3.1.4.-" evidence="4"/>
<feature type="binding site" evidence="3">
    <location>
        <position position="648"/>
    </location>
    <ligand>
        <name>Zn(2+)</name>
        <dbReference type="ChEBI" id="CHEBI:29105"/>
        <label>2</label>
    </ligand>
</feature>
<organism evidence="7 8">
    <name type="scientific">Oopsacas minuta</name>
    <dbReference type="NCBI Taxonomy" id="111878"/>
    <lineage>
        <taxon>Eukaryota</taxon>
        <taxon>Metazoa</taxon>
        <taxon>Porifera</taxon>
        <taxon>Hexactinellida</taxon>
        <taxon>Hexasterophora</taxon>
        <taxon>Lyssacinosida</taxon>
        <taxon>Leucopsacidae</taxon>
        <taxon>Oopsacas</taxon>
    </lineage>
</organism>
<evidence type="ECO:0000256" key="4">
    <source>
        <dbReference type="RuleBase" id="RU363067"/>
    </source>
</evidence>
<dbReference type="InterPro" id="IPR023174">
    <property type="entry name" value="PDEase_CS"/>
</dbReference>
<dbReference type="Pfam" id="PF01590">
    <property type="entry name" value="GAF"/>
    <property type="match status" value="2"/>
</dbReference>
<sequence length="870" mass="98736">MSLNYPRRPNSITNPAHHIQHVTINNKPTVRSPGEQPVGILKFPNSLSSLSPEEVEQYLQTHPDFARHYYMYYYAPSEVDQLSSSRPSRTRRLFSRKKGTSINKSRWSTTHQPTIIQSTGGSGYSDPGDSGSPTSESSNTSYLRSLGSLPDHDLLIELVKDIASDLDLVMLCTKIMRNVSPLMNADRSSLFLVEGTDTSRRLVSKVFDISEGSSDLSSDGYHSDSSFPEVTIGWGTGIVGHVAKTGETVSIPDAYQDDRFNKEVDEKTGYLTKSVLCMPVKIESSNKKDSFIIGVAMAINKSGPSKSIVPFSTEDEKIFAKFLTFCGIGIRNAQRFERVQEEEIFKHNLLNMAELLYNDFSSMETFAKRIMEVSYEMLDCERCTVYVLKERTGLDDDTTFSEVYTYEPDSDKEFAPEKVLPRSKSKFSIRRLSATCLSVRSGLVYDVARTGNCKNLNLRDMSPLSESCLEMDNIYEGDTNVLMMPICCRGKEIVGVAQFVNRSDKNPFNEVDESNFATFAIFCGLGIKHINDFERARTLLAQQKVTIEQLTYHIVASEEDVKKLSKQMIPSAGEIGLIDFDYYLDNADDENSILYAVSMFQSLGLVRKFSIDQTSLIKFLLTLQTGGMSTRFTDLEKLALMIASFAHDVDHRGTNNKYQQEFDTPLYNLYNTSTMEHHHYKHCALILQCEDHQILSGLSKEQYSTILSLLQKAILATDLAVYFEKRVELFQLIKDNKFDDLNSHHKQLLLSMLMTAADLSSITKPFDVQYRVAHHVAEEFWQQGDIEREKLGQAPHPIMDRQKKSELPKLQVGFIDGICLPLYQHLAQLNKRLYPLLDGCNINRAKWVQLDDEHCRNSLAQKIHEDSRHW</sequence>
<feature type="region of interest" description="Disordered" evidence="5">
    <location>
        <begin position="81"/>
        <end position="143"/>
    </location>
</feature>
<comment type="similarity">
    <text evidence="4">Belongs to the cyclic nucleotide phosphodiesterase family.</text>
</comment>
<evidence type="ECO:0000256" key="3">
    <source>
        <dbReference type="PIRSR" id="PIRSR623088-3"/>
    </source>
</evidence>
<dbReference type="AlphaFoldDB" id="A0AAV7KJN6"/>
<dbReference type="InterPro" id="IPR036971">
    <property type="entry name" value="PDEase_catalytic_dom_sf"/>
</dbReference>
<feature type="domain" description="PDEase" evidence="6">
    <location>
        <begin position="623"/>
        <end position="854"/>
    </location>
</feature>
<dbReference type="InterPro" id="IPR002073">
    <property type="entry name" value="PDEase_catalytic_dom"/>
</dbReference>
<feature type="compositionally biased region" description="Low complexity" evidence="5">
    <location>
        <begin position="124"/>
        <end position="142"/>
    </location>
</feature>
<dbReference type="SUPFAM" id="SSF109604">
    <property type="entry name" value="HD-domain/PDEase-like"/>
    <property type="match status" value="1"/>
</dbReference>
<gene>
    <name evidence="7" type="ORF">LOD99_10126</name>
</gene>
<feature type="binding site" evidence="3">
    <location>
        <position position="648"/>
    </location>
    <ligand>
        <name>Zn(2+)</name>
        <dbReference type="ChEBI" id="CHEBI:29105"/>
        <label>1</label>
    </ligand>
</feature>
<feature type="compositionally biased region" description="Polar residues" evidence="5">
    <location>
        <begin position="100"/>
        <end position="117"/>
    </location>
</feature>
<reference evidence="7 8" key="1">
    <citation type="journal article" date="2023" name="BMC Biol.">
        <title>The compact genome of the sponge Oopsacas minuta (Hexactinellida) is lacking key metazoan core genes.</title>
        <authorList>
            <person name="Santini S."/>
            <person name="Schenkelaars Q."/>
            <person name="Jourda C."/>
            <person name="Duchesne M."/>
            <person name="Belahbib H."/>
            <person name="Rocher C."/>
            <person name="Selva M."/>
            <person name="Riesgo A."/>
            <person name="Vervoort M."/>
            <person name="Leys S.P."/>
            <person name="Kodjabachian L."/>
            <person name="Le Bivic A."/>
            <person name="Borchiellini C."/>
            <person name="Claverie J.M."/>
            <person name="Renard E."/>
        </authorList>
    </citation>
    <scope>NUCLEOTIDE SEQUENCE [LARGE SCALE GENOMIC DNA]</scope>
    <source>
        <strain evidence="7">SPO-2</strain>
    </source>
</reference>
<dbReference type="InterPro" id="IPR003018">
    <property type="entry name" value="GAF"/>
</dbReference>
<evidence type="ECO:0000313" key="8">
    <source>
        <dbReference type="Proteomes" id="UP001165289"/>
    </source>
</evidence>
<dbReference type="Gene3D" id="3.30.450.40">
    <property type="match status" value="2"/>
</dbReference>
<dbReference type="SUPFAM" id="SSF55781">
    <property type="entry name" value="GAF domain-like"/>
    <property type="match status" value="2"/>
</dbReference>
<keyword evidence="8" id="KW-1185">Reference proteome</keyword>
<dbReference type="PANTHER" id="PTHR11347">
    <property type="entry name" value="CYCLIC NUCLEOTIDE PHOSPHODIESTERASE"/>
    <property type="match status" value="1"/>
</dbReference>
<dbReference type="PROSITE" id="PS51845">
    <property type="entry name" value="PDEASE_I_2"/>
    <property type="match status" value="1"/>
</dbReference>
<dbReference type="EMBL" id="JAKMXF010000019">
    <property type="protein sequence ID" value="KAI6661198.1"/>
    <property type="molecule type" value="Genomic_DNA"/>
</dbReference>
<dbReference type="InterPro" id="IPR023088">
    <property type="entry name" value="PDEase"/>
</dbReference>
<comment type="caution">
    <text evidence="7">The sequence shown here is derived from an EMBL/GenBank/DDBJ whole genome shotgun (WGS) entry which is preliminary data.</text>
</comment>
<name>A0AAV7KJN6_9METZ</name>
<dbReference type="InterPro" id="IPR029016">
    <property type="entry name" value="GAF-like_dom_sf"/>
</dbReference>
<keyword evidence="1 3" id="KW-0479">Metal-binding</keyword>
<dbReference type="PRINTS" id="PR00387">
    <property type="entry name" value="PDIESTERASE1"/>
</dbReference>
<protein>
    <recommendedName>
        <fullName evidence="4">Phosphodiesterase</fullName>
        <ecNumber evidence="4">3.1.4.-</ecNumber>
    </recommendedName>
</protein>
<dbReference type="GO" id="GO:0046872">
    <property type="term" value="F:metal ion binding"/>
    <property type="evidence" value="ECO:0007669"/>
    <property type="project" value="UniProtKB-KW"/>
</dbReference>
<dbReference type="Pfam" id="PF00233">
    <property type="entry name" value="PDEase_I"/>
    <property type="match status" value="1"/>
</dbReference>
<comment type="cofactor">
    <cofactor evidence="4">
        <name>a divalent metal cation</name>
        <dbReference type="ChEBI" id="CHEBI:60240"/>
    </cofactor>
    <text evidence="4">Binds 2 divalent metal cations per subunit. Site 1 may preferentially bind zinc ions, while site 2 has a preference for magnesium and/or manganese ions.</text>
</comment>
<evidence type="ECO:0000259" key="6">
    <source>
        <dbReference type="PROSITE" id="PS51845"/>
    </source>
</evidence>
<evidence type="ECO:0000256" key="5">
    <source>
        <dbReference type="SAM" id="MobiDB-lite"/>
    </source>
</evidence>